<evidence type="ECO:0000313" key="2">
    <source>
        <dbReference type="Proteomes" id="UP000596661"/>
    </source>
</evidence>
<evidence type="ECO:0000313" key="1">
    <source>
        <dbReference type="EnsemblPlants" id="cds.evm.model.06.1021"/>
    </source>
</evidence>
<dbReference type="AlphaFoldDB" id="A0A803PST3"/>
<accession>A0A803PST3</accession>
<protein>
    <submittedName>
        <fullName evidence="1">Uncharacterized protein</fullName>
    </submittedName>
</protein>
<proteinExistence type="predicted"/>
<reference evidence="1" key="2">
    <citation type="submission" date="2021-03" db="UniProtKB">
        <authorList>
            <consortium name="EnsemblPlants"/>
        </authorList>
    </citation>
    <scope>IDENTIFICATION</scope>
</reference>
<organism evidence="1 2">
    <name type="scientific">Cannabis sativa</name>
    <name type="common">Hemp</name>
    <name type="synonym">Marijuana</name>
    <dbReference type="NCBI Taxonomy" id="3483"/>
    <lineage>
        <taxon>Eukaryota</taxon>
        <taxon>Viridiplantae</taxon>
        <taxon>Streptophyta</taxon>
        <taxon>Embryophyta</taxon>
        <taxon>Tracheophyta</taxon>
        <taxon>Spermatophyta</taxon>
        <taxon>Magnoliopsida</taxon>
        <taxon>eudicotyledons</taxon>
        <taxon>Gunneridae</taxon>
        <taxon>Pentapetalae</taxon>
        <taxon>rosids</taxon>
        <taxon>fabids</taxon>
        <taxon>Rosales</taxon>
        <taxon>Cannabaceae</taxon>
        <taxon>Cannabis</taxon>
    </lineage>
</organism>
<reference evidence="1" key="1">
    <citation type="submission" date="2018-11" db="EMBL/GenBank/DDBJ databases">
        <authorList>
            <person name="Grassa J C."/>
        </authorList>
    </citation>
    <scope>NUCLEOTIDE SEQUENCE [LARGE SCALE GENOMIC DNA]</scope>
</reference>
<name>A0A803PST3_CANSA</name>
<dbReference type="EnsemblPlants" id="evm.model.06.1021">
    <property type="protein sequence ID" value="cds.evm.model.06.1021"/>
    <property type="gene ID" value="evm.TU.06.1021"/>
</dbReference>
<keyword evidence="2" id="KW-1185">Reference proteome</keyword>
<dbReference type="EMBL" id="UZAU01000588">
    <property type="status" value="NOT_ANNOTATED_CDS"/>
    <property type="molecule type" value="Genomic_DNA"/>
</dbReference>
<dbReference type="Proteomes" id="UP000596661">
    <property type="component" value="Chromosome 6"/>
</dbReference>
<sequence>MAQKARKSKNPQNPTVTFEAESTESKVRILASLESLYHILKWEYPTPLEILYFYSIKACPTRKHGAGGFYYLETHTNDRRIIVREFSNYYSISSSSDDYANMGFEDLLCSLTSPTKRSRKEEDNLGGSYFWVKPRSFKEDQEECWQKIYLNQAFNRARKNYSHFFGASNWELRWIGLGVCPSGQILKVSTQGGFLGTFLPPANFS</sequence>
<dbReference type="Gramene" id="evm.model.06.1021">
    <property type="protein sequence ID" value="cds.evm.model.06.1021"/>
    <property type="gene ID" value="evm.TU.06.1021"/>
</dbReference>